<dbReference type="EC" id="3.5.4.2" evidence="2"/>
<dbReference type="Gene3D" id="3.20.20.140">
    <property type="entry name" value="Metal-dependent hydrolases"/>
    <property type="match status" value="1"/>
</dbReference>
<sequence length="579" mass="66492">MNHINNWRIKQHREHTSIIDGAKSPTLLLKNARYLHPYLKKWLSGQIWIYQDRIVYVGEKLPERLEECEIIDCTDSLLVPGYIEPHAHPFQVYNPLSLANYASQTGTTALINDSLVLALLNDKKKAFSLLDEFKKLPVSMYWWCRFDSQTELFREETIFSHETIQAWIEREDVIQGGELTSWPRLMAGDDSLLHWIQEIKRNRKRIEGHFPGASEKTLVKLKLLGADADHESMTGQEVWNRLQHGYAVALRYSSIRPDLPILLKEMKELGIEHFDQVFFTTDGSTPSFYKEGMIDLMIKMALEEGIPPIEAYLMASFNVARYYQIDDLYGSITTGRVANINFLHSEADPTPHSVLAKGQWVKRNGDNTFGDYPINWSNYGLKPYESNWELTMDDLQFSMAMGIEMVNAVITKPYSANLDLSVESLSDDHDQCFFMLVDRKGRWKVNTVLKGFAHHIGGFASSFSISGDLILIGKHKSDMLLACRRLKELGGGIVLTENGKVLHEIPLPLNGVISDKRMEEIMEEETKLKVLLEERGYRFGDPIYTLLFFSSTHLPYIRITQQGLFDVMKKMVLFPSVIR</sequence>
<gene>
    <name evidence="7" type="ORF">SAMN05877753_104455</name>
</gene>
<dbReference type="PANTHER" id="PTHR11113">
    <property type="entry name" value="N-ACETYLGLUCOSAMINE-6-PHOSPHATE DEACETYLASE"/>
    <property type="match status" value="1"/>
</dbReference>
<protein>
    <recommendedName>
        <fullName evidence="2">adenine deaminase</fullName>
        <ecNumber evidence="2">3.5.4.2</ecNumber>
    </recommendedName>
</protein>
<feature type="domain" description="Amidohydrolase-related" evidence="5">
    <location>
        <begin position="78"/>
        <end position="361"/>
    </location>
</feature>
<proteinExistence type="inferred from homology"/>
<keyword evidence="8" id="KW-1185">Reference proteome</keyword>
<evidence type="ECO:0000259" key="5">
    <source>
        <dbReference type="Pfam" id="PF01979"/>
    </source>
</evidence>
<dbReference type="InterPro" id="IPR026912">
    <property type="entry name" value="Adenine_deam_C"/>
</dbReference>
<evidence type="ECO:0000256" key="4">
    <source>
        <dbReference type="ARBA" id="ARBA00047720"/>
    </source>
</evidence>
<evidence type="ECO:0000259" key="6">
    <source>
        <dbReference type="Pfam" id="PF13382"/>
    </source>
</evidence>
<accession>A0A285CTX3</accession>
<reference evidence="7 8" key="1">
    <citation type="submission" date="2017-08" db="EMBL/GenBank/DDBJ databases">
        <authorList>
            <person name="de Groot N.N."/>
        </authorList>
    </citation>
    <scope>NUCLEOTIDE SEQUENCE [LARGE SCALE GENOMIC DNA]</scope>
    <source>
        <strain evidence="7 8">JC228</strain>
    </source>
</reference>
<dbReference type="GO" id="GO:0000034">
    <property type="term" value="F:adenine deaminase activity"/>
    <property type="evidence" value="ECO:0007669"/>
    <property type="project" value="UniProtKB-EC"/>
</dbReference>
<name>A0A285CTX3_9BACI</name>
<dbReference type="AlphaFoldDB" id="A0A285CTX3"/>
<dbReference type="OrthoDB" id="9775607at2"/>
<dbReference type="Pfam" id="PF01979">
    <property type="entry name" value="Amidohydro_1"/>
    <property type="match status" value="1"/>
</dbReference>
<evidence type="ECO:0000256" key="3">
    <source>
        <dbReference type="ARBA" id="ARBA00022801"/>
    </source>
</evidence>
<feature type="domain" description="Adenine deaminase C-terminal" evidence="6">
    <location>
        <begin position="409"/>
        <end position="570"/>
    </location>
</feature>
<dbReference type="SUPFAM" id="SSF51556">
    <property type="entry name" value="Metallo-dependent hydrolases"/>
    <property type="match status" value="1"/>
</dbReference>
<dbReference type="InterPro" id="IPR032466">
    <property type="entry name" value="Metal_Hydrolase"/>
</dbReference>
<dbReference type="EMBL" id="OAOP01000004">
    <property type="protein sequence ID" value="SNX70964.1"/>
    <property type="molecule type" value="Genomic_DNA"/>
</dbReference>
<keyword evidence="3" id="KW-0378">Hydrolase</keyword>
<organism evidence="7 8">
    <name type="scientific">Bacillus oleivorans</name>
    <dbReference type="NCBI Taxonomy" id="1448271"/>
    <lineage>
        <taxon>Bacteria</taxon>
        <taxon>Bacillati</taxon>
        <taxon>Bacillota</taxon>
        <taxon>Bacilli</taxon>
        <taxon>Bacillales</taxon>
        <taxon>Bacillaceae</taxon>
        <taxon>Bacillus</taxon>
    </lineage>
</organism>
<comment type="catalytic activity">
    <reaction evidence="4">
        <text>adenine + H2O + H(+) = hypoxanthine + NH4(+)</text>
        <dbReference type="Rhea" id="RHEA:23688"/>
        <dbReference type="ChEBI" id="CHEBI:15377"/>
        <dbReference type="ChEBI" id="CHEBI:15378"/>
        <dbReference type="ChEBI" id="CHEBI:16708"/>
        <dbReference type="ChEBI" id="CHEBI:17368"/>
        <dbReference type="ChEBI" id="CHEBI:28938"/>
        <dbReference type="EC" id="3.5.4.2"/>
    </reaction>
</comment>
<dbReference type="Pfam" id="PF13382">
    <property type="entry name" value="Adenine_deam_C"/>
    <property type="match status" value="1"/>
</dbReference>
<dbReference type="InterPro" id="IPR006680">
    <property type="entry name" value="Amidohydro-rel"/>
</dbReference>
<dbReference type="RefSeq" id="WP_097158820.1">
    <property type="nucleotide sequence ID" value="NZ_JBEPMQ010000006.1"/>
</dbReference>
<dbReference type="SUPFAM" id="SSF51338">
    <property type="entry name" value="Composite domain of metallo-dependent hydrolases"/>
    <property type="match status" value="1"/>
</dbReference>
<evidence type="ECO:0000256" key="2">
    <source>
        <dbReference type="ARBA" id="ARBA00012782"/>
    </source>
</evidence>
<evidence type="ECO:0000313" key="7">
    <source>
        <dbReference type="EMBL" id="SNX70964.1"/>
    </source>
</evidence>
<dbReference type="InterPro" id="IPR011059">
    <property type="entry name" value="Metal-dep_hydrolase_composite"/>
</dbReference>
<dbReference type="PANTHER" id="PTHR11113:SF6">
    <property type="entry name" value="ADENINE DEAMINASE YERA-RELATED"/>
    <property type="match status" value="1"/>
</dbReference>
<evidence type="ECO:0000256" key="1">
    <source>
        <dbReference type="ARBA" id="ARBA00006773"/>
    </source>
</evidence>
<dbReference type="Gene3D" id="2.30.40.10">
    <property type="entry name" value="Urease, subunit C, domain 1"/>
    <property type="match status" value="1"/>
</dbReference>
<comment type="similarity">
    <text evidence="1">Belongs to the metallo-dependent hydrolases superfamily. Adenine deaminase family.</text>
</comment>
<dbReference type="Proteomes" id="UP000219546">
    <property type="component" value="Unassembled WGS sequence"/>
</dbReference>
<evidence type="ECO:0000313" key="8">
    <source>
        <dbReference type="Proteomes" id="UP000219546"/>
    </source>
</evidence>